<feature type="region of interest" description="Disordered" evidence="6">
    <location>
        <begin position="269"/>
        <end position="318"/>
    </location>
</feature>
<keyword evidence="1" id="KW-0479">Metal-binding</keyword>
<evidence type="ECO:0000313" key="9">
    <source>
        <dbReference type="Proteomes" id="UP000054843"/>
    </source>
</evidence>
<dbReference type="Proteomes" id="UP000054843">
    <property type="component" value="Unassembled WGS sequence"/>
</dbReference>
<proteinExistence type="predicted"/>
<feature type="domain" description="C2H2-type" evidence="7">
    <location>
        <begin position="547"/>
        <end position="574"/>
    </location>
</feature>
<dbReference type="EMBL" id="JYDO01000003">
    <property type="protein sequence ID" value="KRZ80372.1"/>
    <property type="molecule type" value="Genomic_DNA"/>
</dbReference>
<dbReference type="GO" id="GO:0000785">
    <property type="term" value="C:chromatin"/>
    <property type="evidence" value="ECO:0007669"/>
    <property type="project" value="TreeGrafter"/>
</dbReference>
<evidence type="ECO:0000259" key="7">
    <source>
        <dbReference type="PROSITE" id="PS50157"/>
    </source>
</evidence>
<evidence type="ECO:0000256" key="2">
    <source>
        <dbReference type="ARBA" id="ARBA00022737"/>
    </source>
</evidence>
<dbReference type="InterPro" id="IPR013087">
    <property type="entry name" value="Znf_C2H2_type"/>
</dbReference>
<dbReference type="GO" id="GO:0045893">
    <property type="term" value="P:positive regulation of DNA-templated transcription"/>
    <property type="evidence" value="ECO:0007669"/>
    <property type="project" value="UniProtKB-ARBA"/>
</dbReference>
<dbReference type="SMART" id="SM00355">
    <property type="entry name" value="ZnF_C2H2"/>
    <property type="match status" value="2"/>
</dbReference>
<organism evidence="8 9">
    <name type="scientific">Trichinella papuae</name>
    <dbReference type="NCBI Taxonomy" id="268474"/>
    <lineage>
        <taxon>Eukaryota</taxon>
        <taxon>Metazoa</taxon>
        <taxon>Ecdysozoa</taxon>
        <taxon>Nematoda</taxon>
        <taxon>Enoplea</taxon>
        <taxon>Dorylaimia</taxon>
        <taxon>Trichinellida</taxon>
        <taxon>Trichinellidae</taxon>
        <taxon>Trichinella</taxon>
    </lineage>
</organism>
<dbReference type="FunFam" id="3.30.160.60:FF:001732">
    <property type="entry name" value="Zgc:162936"/>
    <property type="match status" value="1"/>
</dbReference>
<keyword evidence="3 5" id="KW-0863">Zinc-finger</keyword>
<feature type="region of interest" description="Disordered" evidence="6">
    <location>
        <begin position="345"/>
        <end position="374"/>
    </location>
</feature>
<dbReference type="GO" id="GO:0008270">
    <property type="term" value="F:zinc ion binding"/>
    <property type="evidence" value="ECO:0007669"/>
    <property type="project" value="UniProtKB-KW"/>
</dbReference>
<sequence>MKKCMTGKMIDDRFETQQMNPLNGCNLRIIHDRNCPAELNSTDAALTARRCHRCSTSLIFDLRNISTDCPCMVNFASGHFQIFHQSANIVDLLNSILPMNCFIPNLPFAAAKCGPTSSPGGVFFLDFSHPLQAMNGPQATVESVLSFVLSRRDQIHESELKFLLRSYFRDSELEAAVELLCEHLLPLAEANPTVKRSLVALASHQGSVSKLFAVLQLYEQNNWLLPRPVALPTTAEMQTVGQDDSVLLCHILEELKMLKELVSGIVRRRQPTHAKTRATQTDSQLWSDGASPSSEPEDLAQQCQHLPRQPLSKRKRDSAKLVKSLGSIEDAVAKIKAIKFEAALDEPGSSPSPASLVDSPPTPARRPSELSAAVDHQTNVPFDYSRLNGSGPEFFPLAPFLDSFVVAPKYSLIPDAFEQLAFSAFKDPTRTSGGGPLSLCGRSPQPSTAGRESQLAGGIGACAGVAGAAGELTENVANAAVGQSAILTYAHSTSGQKSSSTTEKAQKIINTEFYKPYACQHTNCNKRFANKFLLKKHEFIHTGERPHQCPYCCKRFNRKDNLLRHKKTHESNSVMMKRSNRIFDSGESMSPVDDSNLKTLDQFANDPSPPGSCDHERFNSAAVDATNTKLNENEENKQITTTLTPNLMDINTNTTQTVAAAAAAAEAETQISQGTCGVTVSH</sequence>
<dbReference type="PANTHER" id="PTHR14003:SF19">
    <property type="entry name" value="YY2 TRANSCRIPTION FACTOR"/>
    <property type="match status" value="1"/>
</dbReference>
<protein>
    <submittedName>
        <fullName evidence="8">Putative zinc finger protein</fullName>
    </submittedName>
</protein>
<evidence type="ECO:0000256" key="3">
    <source>
        <dbReference type="ARBA" id="ARBA00022771"/>
    </source>
</evidence>
<evidence type="ECO:0000256" key="4">
    <source>
        <dbReference type="ARBA" id="ARBA00022833"/>
    </source>
</evidence>
<evidence type="ECO:0000256" key="1">
    <source>
        <dbReference type="ARBA" id="ARBA00022723"/>
    </source>
</evidence>
<dbReference type="PANTHER" id="PTHR14003">
    <property type="entry name" value="TRANSCRIPTIONAL REPRESSOR PROTEIN YY"/>
    <property type="match status" value="1"/>
</dbReference>
<dbReference type="GO" id="GO:0031519">
    <property type="term" value="C:PcG protein complex"/>
    <property type="evidence" value="ECO:0007669"/>
    <property type="project" value="TreeGrafter"/>
</dbReference>
<comment type="caution">
    <text evidence="8">The sequence shown here is derived from an EMBL/GenBank/DDBJ whole genome shotgun (WGS) entry which is preliminary data.</text>
</comment>
<gene>
    <name evidence="8" type="ORF">T10_7750</name>
</gene>
<dbReference type="GO" id="GO:0000981">
    <property type="term" value="F:DNA-binding transcription factor activity, RNA polymerase II-specific"/>
    <property type="evidence" value="ECO:0007669"/>
    <property type="project" value="TreeGrafter"/>
</dbReference>
<dbReference type="AlphaFoldDB" id="A0A0V1N8H6"/>
<keyword evidence="2" id="KW-0677">Repeat</keyword>
<evidence type="ECO:0000256" key="5">
    <source>
        <dbReference type="PROSITE-ProRule" id="PRU00042"/>
    </source>
</evidence>
<dbReference type="Gene3D" id="3.30.160.60">
    <property type="entry name" value="Classic Zinc Finger"/>
    <property type="match status" value="2"/>
</dbReference>
<dbReference type="InterPro" id="IPR036236">
    <property type="entry name" value="Znf_C2H2_sf"/>
</dbReference>
<name>A0A0V1N8H6_9BILA</name>
<dbReference type="OrthoDB" id="654211at2759"/>
<dbReference type="PROSITE" id="PS00028">
    <property type="entry name" value="ZINC_FINGER_C2H2_1"/>
    <property type="match status" value="2"/>
</dbReference>
<feature type="domain" description="C2H2-type" evidence="7">
    <location>
        <begin position="517"/>
        <end position="546"/>
    </location>
</feature>
<dbReference type="FunFam" id="3.30.160.60:FF:000072">
    <property type="entry name" value="zinc finger protein 143 isoform X1"/>
    <property type="match status" value="1"/>
</dbReference>
<dbReference type="PROSITE" id="PS50157">
    <property type="entry name" value="ZINC_FINGER_C2H2_2"/>
    <property type="match status" value="2"/>
</dbReference>
<evidence type="ECO:0000256" key="6">
    <source>
        <dbReference type="SAM" id="MobiDB-lite"/>
    </source>
</evidence>
<dbReference type="GO" id="GO:0005667">
    <property type="term" value="C:transcription regulator complex"/>
    <property type="evidence" value="ECO:0007669"/>
    <property type="project" value="TreeGrafter"/>
</dbReference>
<evidence type="ECO:0000313" key="8">
    <source>
        <dbReference type="EMBL" id="KRZ80372.1"/>
    </source>
</evidence>
<accession>A0A0V1N8H6</accession>
<keyword evidence="4" id="KW-0862">Zinc</keyword>
<dbReference type="SUPFAM" id="SSF57667">
    <property type="entry name" value="beta-beta-alpha zinc fingers"/>
    <property type="match status" value="1"/>
</dbReference>
<dbReference type="STRING" id="268474.A0A0V1N8H6"/>
<feature type="compositionally biased region" description="Polar residues" evidence="6">
    <location>
        <begin position="277"/>
        <end position="294"/>
    </location>
</feature>
<keyword evidence="9" id="KW-1185">Reference proteome</keyword>
<reference evidence="8 9" key="1">
    <citation type="submission" date="2015-01" db="EMBL/GenBank/DDBJ databases">
        <title>Evolution of Trichinella species and genotypes.</title>
        <authorList>
            <person name="Korhonen P.K."/>
            <person name="Edoardo P."/>
            <person name="Giuseppe L.R."/>
            <person name="Gasser R.B."/>
        </authorList>
    </citation>
    <scope>NUCLEOTIDE SEQUENCE [LARGE SCALE GENOMIC DNA]</scope>
    <source>
        <strain evidence="8">ISS1980</strain>
    </source>
</reference>
<dbReference type="GO" id="GO:0000978">
    <property type="term" value="F:RNA polymerase II cis-regulatory region sequence-specific DNA binding"/>
    <property type="evidence" value="ECO:0007669"/>
    <property type="project" value="TreeGrafter"/>
</dbReference>